<protein>
    <recommendedName>
        <fullName evidence="4">DUF4181 domain-containing protein</fullName>
    </recommendedName>
</protein>
<dbReference type="InterPro" id="IPR025441">
    <property type="entry name" value="DUF4181"/>
</dbReference>
<keyword evidence="1" id="KW-0812">Transmembrane</keyword>
<proteinExistence type="predicted"/>
<keyword evidence="3" id="KW-1185">Reference proteome</keyword>
<dbReference type="EMBL" id="CP014167">
    <property type="protein sequence ID" value="ANS75670.1"/>
    <property type="molecule type" value="Genomic_DNA"/>
</dbReference>
<name>A0A1B1N2L8_9BACL</name>
<dbReference type="AlphaFoldDB" id="A0A1B1N2L8"/>
<keyword evidence="1" id="KW-0472">Membrane</keyword>
<gene>
    <name evidence="2" type="ORF">AWM70_14570</name>
</gene>
<dbReference type="Proteomes" id="UP000092573">
    <property type="component" value="Chromosome"/>
</dbReference>
<evidence type="ECO:0008006" key="4">
    <source>
        <dbReference type="Google" id="ProtNLM"/>
    </source>
</evidence>
<dbReference type="RefSeq" id="WP_068697594.1">
    <property type="nucleotide sequence ID" value="NZ_CP014167.1"/>
</dbReference>
<dbReference type="KEGG" id="pyg:AWM70_14570"/>
<organism evidence="2 3">
    <name type="scientific">Paenibacillus yonginensis</name>
    <dbReference type="NCBI Taxonomy" id="1462996"/>
    <lineage>
        <taxon>Bacteria</taxon>
        <taxon>Bacillati</taxon>
        <taxon>Bacillota</taxon>
        <taxon>Bacilli</taxon>
        <taxon>Bacillales</taxon>
        <taxon>Paenibacillaceae</taxon>
        <taxon>Paenibacillus</taxon>
    </lineage>
</organism>
<keyword evidence="1" id="KW-1133">Transmembrane helix</keyword>
<feature type="transmembrane region" description="Helical" evidence="1">
    <location>
        <begin position="6"/>
        <end position="24"/>
    </location>
</feature>
<evidence type="ECO:0000256" key="1">
    <source>
        <dbReference type="SAM" id="Phobius"/>
    </source>
</evidence>
<feature type="transmembrane region" description="Helical" evidence="1">
    <location>
        <begin position="66"/>
        <end position="85"/>
    </location>
</feature>
<feature type="transmembrane region" description="Helical" evidence="1">
    <location>
        <begin position="92"/>
        <end position="112"/>
    </location>
</feature>
<feature type="transmembrane region" description="Helical" evidence="1">
    <location>
        <begin position="36"/>
        <end position="60"/>
    </location>
</feature>
<dbReference type="OrthoDB" id="2657315at2"/>
<evidence type="ECO:0000313" key="2">
    <source>
        <dbReference type="EMBL" id="ANS75670.1"/>
    </source>
</evidence>
<dbReference type="Pfam" id="PF13789">
    <property type="entry name" value="DUF4181"/>
    <property type="match status" value="1"/>
</dbReference>
<evidence type="ECO:0000313" key="3">
    <source>
        <dbReference type="Proteomes" id="UP000092573"/>
    </source>
</evidence>
<reference evidence="2 3" key="1">
    <citation type="submission" date="2016-01" db="EMBL/GenBank/DDBJ databases">
        <title>Complete Genome Sequence of Paenibacillus yonginensis DCY84, a novel Plant Growth-Promoting Bacteria with Elicitation of Induced Systemic Resistance.</title>
        <authorList>
            <person name="Kim Y.J."/>
            <person name="Yang D.C."/>
            <person name="Sukweenadhi J."/>
        </authorList>
    </citation>
    <scope>NUCLEOTIDE SEQUENCE [LARGE SCALE GENOMIC DNA]</scope>
    <source>
        <strain evidence="2 3">DCY84</strain>
    </source>
</reference>
<accession>A0A1B1N2L8</accession>
<sequence>MSYLYYFMIGVICIVNVIMSKKVNMDSEQKMSDTAVYKWYILGLIAFAAAPIVVIWTFGLNKPQPLFPFTMTLFFSFRAVMELIYIKETRRYIVSCAAAAASLIFTVLFLVLRIL</sequence>